<dbReference type="RefSeq" id="WP_394831775.1">
    <property type="nucleotide sequence ID" value="NZ_CP089929.1"/>
</dbReference>
<organism evidence="3 4">
    <name type="scientific">Pendulispora rubella</name>
    <dbReference type="NCBI Taxonomy" id="2741070"/>
    <lineage>
        <taxon>Bacteria</taxon>
        <taxon>Pseudomonadati</taxon>
        <taxon>Myxococcota</taxon>
        <taxon>Myxococcia</taxon>
        <taxon>Myxococcales</taxon>
        <taxon>Sorangiineae</taxon>
        <taxon>Pendulisporaceae</taxon>
        <taxon>Pendulispora</taxon>
    </lineage>
</organism>
<accession>A0ABZ2KU44</accession>
<feature type="transmembrane region" description="Helical" evidence="1">
    <location>
        <begin position="280"/>
        <end position="301"/>
    </location>
</feature>
<feature type="transmembrane region" description="Helical" evidence="1">
    <location>
        <begin position="351"/>
        <end position="370"/>
    </location>
</feature>
<feature type="transmembrane region" description="Helical" evidence="1">
    <location>
        <begin position="21"/>
        <end position="40"/>
    </location>
</feature>
<dbReference type="InterPro" id="IPR052529">
    <property type="entry name" value="Bact_Transport_Assoc"/>
</dbReference>
<keyword evidence="1" id="KW-1133">Transmembrane helix</keyword>
<dbReference type="PANTHER" id="PTHR30590">
    <property type="entry name" value="INNER MEMBRANE PROTEIN"/>
    <property type="match status" value="1"/>
</dbReference>
<evidence type="ECO:0000313" key="4">
    <source>
        <dbReference type="Proteomes" id="UP001374803"/>
    </source>
</evidence>
<dbReference type="Proteomes" id="UP001374803">
    <property type="component" value="Chromosome"/>
</dbReference>
<gene>
    <name evidence="3" type="ORF">LVJ94_35190</name>
</gene>
<feature type="transmembrane region" description="Helical" evidence="1">
    <location>
        <begin position="321"/>
        <end position="339"/>
    </location>
</feature>
<proteinExistence type="predicted"/>
<keyword evidence="1" id="KW-0472">Membrane</keyword>
<dbReference type="Pfam" id="PF04235">
    <property type="entry name" value="DUF418"/>
    <property type="match status" value="1"/>
</dbReference>
<feature type="transmembrane region" description="Helical" evidence="1">
    <location>
        <begin position="104"/>
        <end position="121"/>
    </location>
</feature>
<feature type="transmembrane region" description="Helical" evidence="1">
    <location>
        <begin position="127"/>
        <end position="142"/>
    </location>
</feature>
<evidence type="ECO:0000259" key="2">
    <source>
        <dbReference type="Pfam" id="PF04235"/>
    </source>
</evidence>
<feature type="transmembrane region" description="Helical" evidence="1">
    <location>
        <begin position="242"/>
        <end position="260"/>
    </location>
</feature>
<dbReference type="EMBL" id="CP089983">
    <property type="protein sequence ID" value="WXB02148.1"/>
    <property type="molecule type" value="Genomic_DNA"/>
</dbReference>
<sequence>MISVDDTERPGPTHTRIEELDVIRGAALLGVLVMNLVHGFRKPFAYARGVAPKESLSYTDRVVENVLYAIVEDKAMTLFSMLFGMGLAMFVLRAGCDGDAMRLLARRLAVLLLIGLLHAVFLWEGDILMPYAVAGFLSLLVIHRSDALLLVLGLALPAVFPLIAWKYPGLLPQGGPAAVAHYQKALSIYGHGTYGQVVAFRAPDIVTLRAHFLAVRGLAQILGNVLVGIFIWRAWFEQRHEWLFGVALGGLVIGGGYAIYRALLEFEPTSNAPATVLLRLGWNMTLVPLAMGYGAVLLILLSFNAPRACLLTLAPVGRMALTNYLVQSAIFSTIFYGYGRGLLGQRGVVDVVLMGLFVYAIQVIVSDVWLRCFQFGPAEWVWRSLTYGKRQPIAAVSFRRSGP</sequence>
<evidence type="ECO:0000313" key="3">
    <source>
        <dbReference type="EMBL" id="WXB02148.1"/>
    </source>
</evidence>
<keyword evidence="4" id="KW-1185">Reference proteome</keyword>
<feature type="transmembrane region" description="Helical" evidence="1">
    <location>
        <begin position="213"/>
        <end position="235"/>
    </location>
</feature>
<dbReference type="PANTHER" id="PTHR30590:SF2">
    <property type="entry name" value="INNER MEMBRANE PROTEIN"/>
    <property type="match status" value="1"/>
</dbReference>
<name>A0ABZ2KU44_9BACT</name>
<keyword evidence="1" id="KW-0812">Transmembrane</keyword>
<evidence type="ECO:0000256" key="1">
    <source>
        <dbReference type="SAM" id="Phobius"/>
    </source>
</evidence>
<feature type="domain" description="DUF418" evidence="2">
    <location>
        <begin position="241"/>
        <end position="389"/>
    </location>
</feature>
<protein>
    <submittedName>
        <fullName evidence="3">DUF418 domain-containing protein</fullName>
    </submittedName>
</protein>
<feature type="transmembrane region" description="Helical" evidence="1">
    <location>
        <begin position="147"/>
        <end position="165"/>
    </location>
</feature>
<feature type="transmembrane region" description="Helical" evidence="1">
    <location>
        <begin position="75"/>
        <end position="92"/>
    </location>
</feature>
<reference evidence="3" key="1">
    <citation type="submission" date="2021-12" db="EMBL/GenBank/DDBJ databases">
        <title>Discovery of the Pendulisporaceae a myxobacterial family with distinct sporulation behavior and unique specialized metabolism.</title>
        <authorList>
            <person name="Garcia R."/>
            <person name="Popoff A."/>
            <person name="Bader C.D."/>
            <person name="Loehr J."/>
            <person name="Walesch S."/>
            <person name="Walt C."/>
            <person name="Boldt J."/>
            <person name="Bunk B."/>
            <person name="Haeckl F.J.F.P.J."/>
            <person name="Gunesch A.P."/>
            <person name="Birkelbach J."/>
            <person name="Nuebel U."/>
            <person name="Pietschmann T."/>
            <person name="Bach T."/>
            <person name="Mueller R."/>
        </authorList>
    </citation>
    <scope>NUCLEOTIDE SEQUENCE</scope>
    <source>
        <strain evidence="3">MSr11367</strain>
    </source>
</reference>
<dbReference type="InterPro" id="IPR007349">
    <property type="entry name" value="DUF418"/>
</dbReference>